<comment type="similarity">
    <text evidence="1">Belongs to the VPS13 family.</text>
</comment>
<dbReference type="GO" id="GO:0006623">
    <property type="term" value="P:protein targeting to vacuole"/>
    <property type="evidence" value="ECO:0007669"/>
    <property type="project" value="TreeGrafter"/>
</dbReference>
<evidence type="ECO:0000256" key="1">
    <source>
        <dbReference type="ARBA" id="ARBA00006545"/>
    </source>
</evidence>
<dbReference type="GO" id="GO:0045053">
    <property type="term" value="P:protein retention in Golgi apparatus"/>
    <property type="evidence" value="ECO:0007669"/>
    <property type="project" value="TreeGrafter"/>
</dbReference>
<accession>A0A8K0WIX7</accession>
<dbReference type="AlphaFoldDB" id="A0A8K0WIX7"/>
<protein>
    <submittedName>
        <fullName evidence="2">Uncharacterized protein</fullName>
    </submittedName>
</protein>
<evidence type="ECO:0000313" key="3">
    <source>
        <dbReference type="Proteomes" id="UP000813444"/>
    </source>
</evidence>
<gene>
    <name evidence="2" type="ORF">B0I35DRAFT_325016</name>
</gene>
<keyword evidence="3" id="KW-1185">Reference proteome</keyword>
<feature type="non-terminal residue" evidence="2">
    <location>
        <position position="61"/>
    </location>
</feature>
<proteinExistence type="inferred from homology"/>
<dbReference type="PANTHER" id="PTHR16166">
    <property type="entry name" value="VACUOLAR PROTEIN SORTING-ASSOCIATED PROTEIN VPS13"/>
    <property type="match status" value="1"/>
</dbReference>
<organism evidence="2 3">
    <name type="scientific">Stachybotrys elegans</name>
    <dbReference type="NCBI Taxonomy" id="80388"/>
    <lineage>
        <taxon>Eukaryota</taxon>
        <taxon>Fungi</taxon>
        <taxon>Dikarya</taxon>
        <taxon>Ascomycota</taxon>
        <taxon>Pezizomycotina</taxon>
        <taxon>Sordariomycetes</taxon>
        <taxon>Hypocreomycetidae</taxon>
        <taxon>Hypocreales</taxon>
        <taxon>Stachybotryaceae</taxon>
        <taxon>Stachybotrys</taxon>
    </lineage>
</organism>
<name>A0A8K0WIX7_9HYPO</name>
<evidence type="ECO:0000313" key="2">
    <source>
        <dbReference type="EMBL" id="KAH7302808.1"/>
    </source>
</evidence>
<sequence length="61" mass="6407">GFYDGITGFVTQPYKGAKKEGALGFLKGAAKGSIELATKPGAAMFGLMAYPAQGIYKSFKR</sequence>
<dbReference type="EMBL" id="JAGPNK010000063">
    <property type="protein sequence ID" value="KAH7302808.1"/>
    <property type="molecule type" value="Genomic_DNA"/>
</dbReference>
<dbReference type="Proteomes" id="UP000813444">
    <property type="component" value="Unassembled WGS sequence"/>
</dbReference>
<comment type="caution">
    <text evidence="2">The sequence shown here is derived from an EMBL/GenBank/DDBJ whole genome shotgun (WGS) entry which is preliminary data.</text>
</comment>
<dbReference type="InterPro" id="IPR026847">
    <property type="entry name" value="VPS13"/>
</dbReference>
<feature type="non-terminal residue" evidence="2">
    <location>
        <position position="1"/>
    </location>
</feature>
<dbReference type="PANTHER" id="PTHR16166:SF93">
    <property type="entry name" value="INTERMEMBRANE LIPID TRANSFER PROTEIN VPS13"/>
    <property type="match status" value="1"/>
</dbReference>
<reference evidence="2" key="1">
    <citation type="journal article" date="2021" name="Nat. Commun.">
        <title>Genetic determinants of endophytism in the Arabidopsis root mycobiome.</title>
        <authorList>
            <person name="Mesny F."/>
            <person name="Miyauchi S."/>
            <person name="Thiergart T."/>
            <person name="Pickel B."/>
            <person name="Atanasova L."/>
            <person name="Karlsson M."/>
            <person name="Huettel B."/>
            <person name="Barry K.W."/>
            <person name="Haridas S."/>
            <person name="Chen C."/>
            <person name="Bauer D."/>
            <person name="Andreopoulos W."/>
            <person name="Pangilinan J."/>
            <person name="LaButti K."/>
            <person name="Riley R."/>
            <person name="Lipzen A."/>
            <person name="Clum A."/>
            <person name="Drula E."/>
            <person name="Henrissat B."/>
            <person name="Kohler A."/>
            <person name="Grigoriev I.V."/>
            <person name="Martin F.M."/>
            <person name="Hacquard S."/>
        </authorList>
    </citation>
    <scope>NUCLEOTIDE SEQUENCE</scope>
    <source>
        <strain evidence="2">MPI-CAGE-CH-0235</strain>
    </source>
</reference>